<proteinExistence type="predicted"/>
<evidence type="ECO:0000259" key="1">
    <source>
        <dbReference type="Pfam" id="PF01261"/>
    </source>
</evidence>
<reference evidence="2" key="2">
    <citation type="journal article" date="2021" name="PeerJ">
        <title>Extensive microbial diversity within the chicken gut microbiome revealed by metagenomics and culture.</title>
        <authorList>
            <person name="Gilroy R."/>
            <person name="Ravi A."/>
            <person name="Getino M."/>
            <person name="Pursley I."/>
            <person name="Horton D.L."/>
            <person name="Alikhan N.F."/>
            <person name="Baker D."/>
            <person name="Gharbi K."/>
            <person name="Hall N."/>
            <person name="Watson M."/>
            <person name="Adriaenssens E.M."/>
            <person name="Foster-Nyarko E."/>
            <person name="Jarju S."/>
            <person name="Secka A."/>
            <person name="Antonio M."/>
            <person name="Oren A."/>
            <person name="Chaudhuri R.R."/>
            <person name="La Ragione R."/>
            <person name="Hildebrand F."/>
            <person name="Pallen M.J."/>
        </authorList>
    </citation>
    <scope>NUCLEOTIDE SEQUENCE</scope>
    <source>
        <strain evidence="2">13766</strain>
    </source>
</reference>
<dbReference type="GO" id="GO:0016853">
    <property type="term" value="F:isomerase activity"/>
    <property type="evidence" value="ECO:0007669"/>
    <property type="project" value="UniProtKB-KW"/>
</dbReference>
<gene>
    <name evidence="2" type="ORF">IAA84_07895</name>
</gene>
<dbReference type="EMBL" id="DVJN01000158">
    <property type="protein sequence ID" value="HIS92918.1"/>
    <property type="molecule type" value="Genomic_DNA"/>
</dbReference>
<dbReference type="Proteomes" id="UP000824140">
    <property type="component" value="Unassembled WGS sequence"/>
</dbReference>
<comment type="caution">
    <text evidence="2">The sequence shown here is derived from an EMBL/GenBank/DDBJ whole genome shotgun (WGS) entry which is preliminary data.</text>
</comment>
<protein>
    <submittedName>
        <fullName evidence="2">Sugar phosphate isomerase/epimerase</fullName>
    </submittedName>
</protein>
<evidence type="ECO:0000313" key="2">
    <source>
        <dbReference type="EMBL" id="HIS92918.1"/>
    </source>
</evidence>
<dbReference type="InterPro" id="IPR013022">
    <property type="entry name" value="Xyl_isomerase-like_TIM-brl"/>
</dbReference>
<dbReference type="AlphaFoldDB" id="A0A9D1G187"/>
<keyword evidence="2" id="KW-0413">Isomerase</keyword>
<dbReference type="Pfam" id="PF01261">
    <property type="entry name" value="AP_endonuc_2"/>
    <property type="match status" value="1"/>
</dbReference>
<dbReference type="PANTHER" id="PTHR12110:SF41">
    <property type="entry name" value="INOSOSE DEHYDRATASE"/>
    <property type="match status" value="1"/>
</dbReference>
<organism evidence="2 3">
    <name type="scientific">Candidatus Alectryocaccomicrobium excrementavium</name>
    <dbReference type="NCBI Taxonomy" id="2840668"/>
    <lineage>
        <taxon>Bacteria</taxon>
        <taxon>Bacillati</taxon>
        <taxon>Bacillota</taxon>
        <taxon>Clostridia</taxon>
        <taxon>Candidatus Alectryocaccomicrobium</taxon>
    </lineage>
</organism>
<dbReference type="SUPFAM" id="SSF51658">
    <property type="entry name" value="Xylose isomerase-like"/>
    <property type="match status" value="1"/>
</dbReference>
<dbReference type="InterPro" id="IPR036237">
    <property type="entry name" value="Xyl_isomerase-like_sf"/>
</dbReference>
<dbReference type="InterPro" id="IPR050312">
    <property type="entry name" value="IolE/XylAMocC-like"/>
</dbReference>
<dbReference type="Gene3D" id="3.20.20.150">
    <property type="entry name" value="Divalent-metal-dependent TIM barrel enzymes"/>
    <property type="match status" value="1"/>
</dbReference>
<sequence length="255" mass="28814">MTQFTVGAQMYSVRTLLQTEEEMKTTFASLKAMGYNEVQMSGYNFQIPPERIAALLAEAGLHCGSTHVSFDWMEEDVDRCIAYHKILKCEYPGTGGMPRHFLDRGEEGYVDFAKRASKVADKLLDAGQHFLYHNHAHELSHFPKGRGLEILFNETSPAFQFEIDTFWIQAGGMNPIEWIRKVAGRMDVVHFKDMKPTCTITEIGNGNLDWPKIMAVCDEIGVKYAFIEQDNAVEGDPLNCMKISHDHLAALGARF</sequence>
<accession>A0A9D1G187</accession>
<name>A0A9D1G187_9FIRM</name>
<feature type="domain" description="Xylose isomerase-like TIM barrel" evidence="1">
    <location>
        <begin position="28"/>
        <end position="227"/>
    </location>
</feature>
<reference evidence="2" key="1">
    <citation type="submission" date="2020-10" db="EMBL/GenBank/DDBJ databases">
        <authorList>
            <person name="Gilroy R."/>
        </authorList>
    </citation>
    <scope>NUCLEOTIDE SEQUENCE</scope>
    <source>
        <strain evidence="2">13766</strain>
    </source>
</reference>
<dbReference type="PANTHER" id="PTHR12110">
    <property type="entry name" value="HYDROXYPYRUVATE ISOMERASE"/>
    <property type="match status" value="1"/>
</dbReference>
<evidence type="ECO:0000313" key="3">
    <source>
        <dbReference type="Proteomes" id="UP000824140"/>
    </source>
</evidence>